<organism evidence="1 2">
    <name type="scientific">Thermocatellispora tengchongensis</name>
    <dbReference type="NCBI Taxonomy" id="1073253"/>
    <lineage>
        <taxon>Bacteria</taxon>
        <taxon>Bacillati</taxon>
        <taxon>Actinomycetota</taxon>
        <taxon>Actinomycetes</taxon>
        <taxon>Streptosporangiales</taxon>
        <taxon>Streptosporangiaceae</taxon>
        <taxon>Thermocatellispora</taxon>
    </lineage>
</organism>
<dbReference type="EMBL" id="JACHGN010000004">
    <property type="protein sequence ID" value="MBB5132525.1"/>
    <property type="molecule type" value="Genomic_DNA"/>
</dbReference>
<dbReference type="Proteomes" id="UP000578449">
    <property type="component" value="Unassembled WGS sequence"/>
</dbReference>
<comment type="caution">
    <text evidence="1">The sequence shown here is derived from an EMBL/GenBank/DDBJ whole genome shotgun (WGS) entry which is preliminary data.</text>
</comment>
<proteinExistence type="predicted"/>
<dbReference type="GO" id="GO:0003677">
    <property type="term" value="F:DNA binding"/>
    <property type="evidence" value="ECO:0007669"/>
    <property type="project" value="UniProtKB-KW"/>
</dbReference>
<evidence type="ECO:0000313" key="2">
    <source>
        <dbReference type="Proteomes" id="UP000578449"/>
    </source>
</evidence>
<keyword evidence="1" id="KW-0238">DNA-binding</keyword>
<reference evidence="1 2" key="1">
    <citation type="submission" date="2020-08" db="EMBL/GenBank/DDBJ databases">
        <title>Genomic Encyclopedia of Type Strains, Phase IV (KMG-IV): sequencing the most valuable type-strain genomes for metagenomic binning, comparative biology and taxonomic classification.</title>
        <authorList>
            <person name="Goeker M."/>
        </authorList>
    </citation>
    <scope>NUCLEOTIDE SEQUENCE [LARGE SCALE GENOMIC DNA]</scope>
    <source>
        <strain evidence="1 2">DSM 45615</strain>
    </source>
</reference>
<protein>
    <submittedName>
        <fullName evidence="1">DNA-binding response OmpR family regulator</fullName>
    </submittedName>
</protein>
<gene>
    <name evidence="1" type="ORF">HNP84_002241</name>
</gene>
<sequence length="86" mass="9546">MAADDRLTEPASPDEVARRLRDAHRRVRALGLPIDAKKRLVRRLLAICDVSKRDLQYAEPRLAAFLDDLARLESNTPGGQNNGPGD</sequence>
<accession>A0A840P958</accession>
<keyword evidence="2" id="KW-1185">Reference proteome</keyword>
<name>A0A840P958_9ACTN</name>
<evidence type="ECO:0000313" key="1">
    <source>
        <dbReference type="EMBL" id="MBB5132525.1"/>
    </source>
</evidence>
<dbReference type="AlphaFoldDB" id="A0A840P958"/>
<dbReference type="RefSeq" id="WP_185049509.1">
    <property type="nucleotide sequence ID" value="NZ_BAABIX010000003.1"/>
</dbReference>